<keyword evidence="5 9" id="KW-0547">Nucleotide-binding</keyword>
<dbReference type="CDD" id="cd02021">
    <property type="entry name" value="GntK"/>
    <property type="match status" value="1"/>
</dbReference>
<accession>A0ABX6P576</accession>
<evidence type="ECO:0000313" key="11">
    <source>
        <dbReference type="Proteomes" id="UP000500826"/>
    </source>
</evidence>
<gene>
    <name evidence="10" type="ORF">HK414_23100</name>
</gene>
<evidence type="ECO:0000256" key="1">
    <source>
        <dbReference type="ARBA" id="ARBA00004761"/>
    </source>
</evidence>
<dbReference type="InterPro" id="IPR027417">
    <property type="entry name" value="P-loop_NTPase"/>
</dbReference>
<evidence type="ECO:0000256" key="7">
    <source>
        <dbReference type="ARBA" id="ARBA00022840"/>
    </source>
</evidence>
<organism evidence="10 11">
    <name type="scientific">Ramlibacter terrae</name>
    <dbReference type="NCBI Taxonomy" id="2732511"/>
    <lineage>
        <taxon>Bacteria</taxon>
        <taxon>Pseudomonadati</taxon>
        <taxon>Pseudomonadota</taxon>
        <taxon>Betaproteobacteria</taxon>
        <taxon>Burkholderiales</taxon>
        <taxon>Comamonadaceae</taxon>
        <taxon>Ramlibacter</taxon>
    </lineage>
</organism>
<keyword evidence="11" id="KW-1185">Reference proteome</keyword>
<comment type="catalytic activity">
    <reaction evidence="8 9">
        <text>D-gluconate + ATP = 6-phospho-D-gluconate + ADP + H(+)</text>
        <dbReference type="Rhea" id="RHEA:19433"/>
        <dbReference type="ChEBI" id="CHEBI:15378"/>
        <dbReference type="ChEBI" id="CHEBI:18391"/>
        <dbReference type="ChEBI" id="CHEBI:30616"/>
        <dbReference type="ChEBI" id="CHEBI:58759"/>
        <dbReference type="ChEBI" id="CHEBI:456216"/>
        <dbReference type="EC" id="2.7.1.12"/>
    </reaction>
</comment>
<dbReference type="Gene3D" id="3.40.50.300">
    <property type="entry name" value="P-loop containing nucleotide triphosphate hydrolases"/>
    <property type="match status" value="1"/>
</dbReference>
<dbReference type="EMBL" id="CP053418">
    <property type="protein sequence ID" value="QJW85245.1"/>
    <property type="molecule type" value="Genomic_DNA"/>
</dbReference>
<evidence type="ECO:0000256" key="5">
    <source>
        <dbReference type="ARBA" id="ARBA00022741"/>
    </source>
</evidence>
<keyword evidence="7 9" id="KW-0067">ATP-binding</keyword>
<dbReference type="Pfam" id="PF13671">
    <property type="entry name" value="AAA_33"/>
    <property type="match status" value="1"/>
</dbReference>
<dbReference type="Proteomes" id="UP000500826">
    <property type="component" value="Chromosome"/>
</dbReference>
<dbReference type="InterPro" id="IPR006001">
    <property type="entry name" value="Therm_gnt_kin"/>
</dbReference>
<protein>
    <recommendedName>
        <fullName evidence="3 9">Gluconokinase</fullName>
        <ecNumber evidence="3 9">2.7.1.12</ecNumber>
    </recommendedName>
</protein>
<comment type="pathway">
    <text evidence="1">Carbohydrate acid metabolism.</text>
</comment>
<evidence type="ECO:0000256" key="3">
    <source>
        <dbReference type="ARBA" id="ARBA00012054"/>
    </source>
</evidence>
<name>A0ABX6P576_9BURK</name>
<dbReference type="PANTHER" id="PTHR43442:SF3">
    <property type="entry name" value="GLUCONOKINASE-RELATED"/>
    <property type="match status" value="1"/>
</dbReference>
<evidence type="ECO:0000313" key="10">
    <source>
        <dbReference type="EMBL" id="QJW85245.1"/>
    </source>
</evidence>
<evidence type="ECO:0000256" key="8">
    <source>
        <dbReference type="ARBA" id="ARBA00048090"/>
    </source>
</evidence>
<comment type="similarity">
    <text evidence="2 9">Belongs to the gluconokinase GntK/GntV family.</text>
</comment>
<dbReference type="EC" id="2.7.1.12" evidence="3 9"/>
<reference evidence="10 11" key="1">
    <citation type="submission" date="2020-05" db="EMBL/GenBank/DDBJ databases">
        <title>Ramlibacter rhizophilus sp. nov., isolated from rhizosphere soil of national flower Mugunghwa from South Korea.</title>
        <authorList>
            <person name="Zheng-Fei Y."/>
            <person name="Huan T."/>
        </authorList>
    </citation>
    <scope>NUCLEOTIDE SEQUENCE [LARGE SCALE GENOMIC DNA]</scope>
    <source>
        <strain evidence="10 11">H242</strain>
    </source>
</reference>
<dbReference type="PANTHER" id="PTHR43442">
    <property type="entry name" value="GLUCONOKINASE-RELATED"/>
    <property type="match status" value="1"/>
</dbReference>
<sequence>MKPLHVVVMGVAGCGKSLAGALLAQRLQLPLIEGDDFHPPENIEKMRQSVPLTDADRAHWLERLAGELRRHPEGAVLTCSALKRNYRDTLRAGAPDLRFVHLALTQHQALERVASRTDHFYPPSLVASQFEALEDPSGEPGVHVADGTAHVERIVETAARWLAGA</sequence>
<dbReference type="NCBIfam" id="TIGR01313">
    <property type="entry name" value="therm_gnt_kin"/>
    <property type="match status" value="1"/>
</dbReference>
<evidence type="ECO:0000256" key="2">
    <source>
        <dbReference type="ARBA" id="ARBA00008420"/>
    </source>
</evidence>
<evidence type="ECO:0000256" key="6">
    <source>
        <dbReference type="ARBA" id="ARBA00022777"/>
    </source>
</evidence>
<proteinExistence type="inferred from homology"/>
<evidence type="ECO:0000256" key="9">
    <source>
        <dbReference type="RuleBase" id="RU363066"/>
    </source>
</evidence>
<keyword evidence="4 9" id="KW-0808">Transferase</keyword>
<reference evidence="10 11" key="2">
    <citation type="submission" date="2020-05" db="EMBL/GenBank/DDBJ databases">
        <authorList>
            <person name="Khan S.A."/>
            <person name="Jeon C.O."/>
            <person name="Chun B.H."/>
        </authorList>
    </citation>
    <scope>NUCLEOTIDE SEQUENCE [LARGE SCALE GENOMIC DNA]</scope>
    <source>
        <strain evidence="10 11">H242</strain>
    </source>
</reference>
<keyword evidence="6 9" id="KW-0418">Kinase</keyword>
<evidence type="ECO:0000256" key="4">
    <source>
        <dbReference type="ARBA" id="ARBA00022679"/>
    </source>
</evidence>
<dbReference type="SUPFAM" id="SSF52540">
    <property type="entry name" value="P-loop containing nucleoside triphosphate hydrolases"/>
    <property type="match status" value="1"/>
</dbReference>